<reference evidence="1" key="1">
    <citation type="submission" date="2024-07" db="EMBL/GenBank/DDBJ databases">
        <authorList>
            <person name="Biller S.J."/>
        </authorList>
    </citation>
    <scope>NUCLEOTIDE SEQUENCE</scope>
    <source>
        <strain evidence="1">WC2409</strain>
    </source>
</reference>
<dbReference type="EMBL" id="CP165625">
    <property type="protein sequence ID" value="XDU95969.1"/>
    <property type="molecule type" value="Genomic_DNA"/>
</dbReference>
<evidence type="ECO:0000313" key="1">
    <source>
        <dbReference type="EMBL" id="XDU95969.1"/>
    </source>
</evidence>
<gene>
    <name evidence="1" type="ORF">AB3G34_02330</name>
</gene>
<dbReference type="AlphaFoldDB" id="A0AB39W5L9"/>
<dbReference type="RefSeq" id="WP_369753342.1">
    <property type="nucleotide sequence ID" value="NZ_CP165625.1"/>
</dbReference>
<name>A0AB39W5L9_9FLAO</name>
<proteinExistence type="predicted"/>
<protein>
    <submittedName>
        <fullName evidence="1">Uncharacterized protein</fullName>
    </submittedName>
</protein>
<organism evidence="1">
    <name type="scientific">Flavobacterium sp. WC2409</name>
    <dbReference type="NCBI Taxonomy" id="3234139"/>
    <lineage>
        <taxon>Bacteria</taxon>
        <taxon>Pseudomonadati</taxon>
        <taxon>Bacteroidota</taxon>
        <taxon>Flavobacteriia</taxon>
        <taxon>Flavobacteriales</taxon>
        <taxon>Flavobacteriaceae</taxon>
        <taxon>Flavobacterium</taxon>
    </lineage>
</organism>
<sequence length="189" mass="22024">MKTQKRIPVFYNEFDHSNSMRDGYETSLLFNEAVNELQAIIKKPIADYKAFRKDILSYSIEVIKEAFPKPFELGLDNENTFKMLSIDLTNLKRISQIIITTPHRFNVCDKTGHASACEDKEPFTYYAETPEQFERLEYSKQIIEVAEKTLLFNKHQHLGNTIAGFINFIVYDPQKGLIPNWYFVLNGIN</sequence>
<accession>A0AB39W5L9</accession>